<name>A0A9P3BHI3_9EURO</name>
<evidence type="ECO:0000259" key="6">
    <source>
        <dbReference type="Pfam" id="PF24883"/>
    </source>
</evidence>
<dbReference type="PANTHER" id="PTHR10039">
    <property type="entry name" value="AMELOGENIN"/>
    <property type="match status" value="1"/>
</dbReference>
<dbReference type="InterPro" id="IPR002110">
    <property type="entry name" value="Ankyrin_rpt"/>
</dbReference>
<feature type="region of interest" description="Disordered" evidence="4">
    <location>
        <begin position="1"/>
        <end position="90"/>
    </location>
</feature>
<proteinExistence type="predicted"/>
<comment type="caution">
    <text evidence="7">The sequence shown here is derived from an EMBL/GenBank/DDBJ whole genome shotgun (WGS) entry which is preliminary data.</text>
</comment>
<dbReference type="SUPFAM" id="SSF48403">
    <property type="entry name" value="Ankyrin repeat"/>
    <property type="match status" value="1"/>
</dbReference>
<dbReference type="Pfam" id="PF17100">
    <property type="entry name" value="NACHT_N"/>
    <property type="match status" value="1"/>
</dbReference>
<dbReference type="Proteomes" id="UP001043456">
    <property type="component" value="Unassembled WGS sequence"/>
</dbReference>
<evidence type="ECO:0000256" key="2">
    <source>
        <dbReference type="PROSITE-ProRule" id="PRU00023"/>
    </source>
</evidence>
<feature type="domain" description="Nephrocystin 3-like N-terminal" evidence="6">
    <location>
        <begin position="395"/>
        <end position="546"/>
    </location>
</feature>
<evidence type="ECO:0000259" key="5">
    <source>
        <dbReference type="Pfam" id="PF17100"/>
    </source>
</evidence>
<keyword evidence="1" id="KW-0677">Repeat</keyword>
<dbReference type="InterPro" id="IPR027417">
    <property type="entry name" value="P-loop_NTPase"/>
</dbReference>
<reference evidence="7 8" key="1">
    <citation type="submission" date="2018-10" db="EMBL/GenBank/DDBJ databases">
        <title>Pan-genome distribution and transcriptional activeness of fungal secondary metabolism genes in Aspergillus section Fumigati.</title>
        <authorList>
            <person name="Takahashi H."/>
            <person name="Umemura M."/>
            <person name="Ninomiya A."/>
            <person name="Kusuya Y."/>
            <person name="Urayama S."/>
            <person name="Shimizu M."/>
            <person name="Watanabe A."/>
            <person name="Kamei K."/>
            <person name="Yaguchi T."/>
            <person name="Hagiwara D."/>
        </authorList>
    </citation>
    <scope>NUCLEOTIDE SEQUENCE [LARGE SCALE GENOMIC DNA]</scope>
    <source>
        <strain evidence="7 8">IFM 55266</strain>
    </source>
</reference>
<dbReference type="InterPro" id="IPR036770">
    <property type="entry name" value="Ankyrin_rpt-contain_sf"/>
</dbReference>
<sequence length="1151" mass="130788">MSFLRKVSEKVKAGFGSSRNVNGGSDSRKKALQIRPLEETSDRKEFSYNTKQQANDETSVSITPMGDRTKNPKVGESTPPAKSDGTAKEATGALKPISELWDEAFSELSKKDPDLVKDYEDEVYESLQPSTANGTSSSSRLQQMEALIDLKIQEVDNGRWKVRFKDHELAVKDLVEPVVGIVQWAKDYVGTALEASPTASLAWGGLFLNPSTQEVTRVQGLNEIASILSRCTVRESLYRHRYELNDESSKVGDFKSSHLAYRGAIKALYVEMLKFQATTVRYLSRNTFRRVTADMVKWDKWDGLLGQIKQQETNLIQMEDQWKLVKEEERYDLQKKQHENHMKMLQAVDEEIIRVKEVIAKAQRDENRLELLRWLSEVDPSLDYNHARNLHAESTGDWLLKENEEFRLWKGTPNSFLWLHGKAGAGKSFLSSIVIDHLKDPDPHSALAYFYFTFRDPQKQDSENMIRSLIRQLCGGRPDTPQALSELGTYRDRNQQPDLDTLEATLRAATVGFQKIYMVVDGLDECPLAGNKRSDVLKLLKRIRSWDLEAQQEQIDKDISTFIDQQLSLSDFPSWPTETTDNIRRTLVKNAYGMFQYVSLQLEALKTAQSPNAVERALKDLPVGLDESYERALLRIDPNHRVKALRALQWLSFSLRPLYLSELSEAVIVDKDLPATECFNANDRYYNLLDVATLLPGLVTVTRRTATEPTLLNMSLFKPPIQQNLFDPGLATIRFSHFSIKEYLTSARILEGPACGFAMIENRSHTLIAETCLKYHLYVSEVAIPASDLFTVKENHRFWHNYARFYGPQHVELVGQGNDWSPQLRDLFRQCFDPRSDSFQYLLEEFSPRQVYELRGRSRFVSYEVSSSLYYAASFGYVHQASYILENGIADIDEIGGTYGTAINVASNQGHEAVVRLLLNAGANPYLGNNNYRCALEAAISAGKGWCVEILLEMPDVFEQCRKVQYWPVVDAASHDEVEILALLLHRGADVEDHQPGGETALQKAIQRYRHRARDFLLKKGADVNARGGELGTAICYAAFDLNLDSLKVLFFHGAALDLPGEAWDDLVRPATQLPDGLYYISKLEELREMFAEARRRPQGITEREVDHYLQELFVDRLPLEVIDPEVEALTALTQFPNVVGQYQDTAIDFS</sequence>
<dbReference type="PANTHER" id="PTHR10039:SF16">
    <property type="entry name" value="GPI INOSITOL-DEACYLASE"/>
    <property type="match status" value="1"/>
</dbReference>
<evidence type="ECO:0008006" key="9">
    <source>
        <dbReference type="Google" id="ProtNLM"/>
    </source>
</evidence>
<dbReference type="Pfam" id="PF12796">
    <property type="entry name" value="Ank_2"/>
    <property type="match status" value="2"/>
</dbReference>
<dbReference type="OrthoDB" id="1577640at2759"/>
<dbReference type="Gene3D" id="3.40.50.300">
    <property type="entry name" value="P-loop containing nucleotide triphosphate hydrolases"/>
    <property type="match status" value="1"/>
</dbReference>
<dbReference type="Gene3D" id="1.25.40.20">
    <property type="entry name" value="Ankyrin repeat-containing domain"/>
    <property type="match status" value="1"/>
</dbReference>
<evidence type="ECO:0000256" key="1">
    <source>
        <dbReference type="ARBA" id="ARBA00022737"/>
    </source>
</evidence>
<dbReference type="Pfam" id="PF24883">
    <property type="entry name" value="NPHP3_N"/>
    <property type="match status" value="1"/>
</dbReference>
<accession>A0A9P3BHI3</accession>
<keyword evidence="8" id="KW-1185">Reference proteome</keyword>
<feature type="domain" description="NWD NACHT-NTPase N-terminal" evidence="5">
    <location>
        <begin position="99"/>
        <end position="315"/>
    </location>
</feature>
<feature type="coiled-coil region" evidence="3">
    <location>
        <begin position="308"/>
        <end position="365"/>
    </location>
</feature>
<evidence type="ECO:0000256" key="4">
    <source>
        <dbReference type="SAM" id="MobiDB-lite"/>
    </source>
</evidence>
<evidence type="ECO:0000313" key="8">
    <source>
        <dbReference type="Proteomes" id="UP001043456"/>
    </source>
</evidence>
<feature type="compositionally biased region" description="Polar residues" evidence="4">
    <location>
        <begin position="47"/>
        <end position="62"/>
    </location>
</feature>
<dbReference type="SUPFAM" id="SSF52540">
    <property type="entry name" value="P-loop containing nucleoside triphosphate hydrolases"/>
    <property type="match status" value="1"/>
</dbReference>
<dbReference type="InterPro" id="IPR031359">
    <property type="entry name" value="NACHT_N"/>
</dbReference>
<feature type="compositionally biased region" description="Basic and acidic residues" evidence="4">
    <location>
        <begin position="1"/>
        <end position="12"/>
    </location>
</feature>
<dbReference type="PROSITE" id="PS50088">
    <property type="entry name" value="ANK_REPEAT"/>
    <property type="match status" value="2"/>
</dbReference>
<feature type="repeat" description="ANK" evidence="2">
    <location>
        <begin position="898"/>
        <end position="930"/>
    </location>
</feature>
<feature type="repeat" description="ANK" evidence="2">
    <location>
        <begin position="997"/>
        <end position="1029"/>
    </location>
</feature>
<keyword evidence="3" id="KW-0175">Coiled coil</keyword>
<evidence type="ECO:0000256" key="3">
    <source>
        <dbReference type="SAM" id="Coils"/>
    </source>
</evidence>
<gene>
    <name evidence="7" type="ORF">Asppvi_010237</name>
</gene>
<dbReference type="InterPro" id="IPR056884">
    <property type="entry name" value="NPHP3-like_N"/>
</dbReference>
<dbReference type="AlphaFoldDB" id="A0A9P3BHI3"/>
<dbReference type="RefSeq" id="XP_043162018.1">
    <property type="nucleotide sequence ID" value="XM_043306083.1"/>
</dbReference>
<dbReference type="GeneID" id="67008847"/>
<dbReference type="SMART" id="SM00248">
    <property type="entry name" value="ANK"/>
    <property type="match status" value="5"/>
</dbReference>
<dbReference type="EMBL" id="BHVY01000008">
    <property type="protein sequence ID" value="GIJ91272.1"/>
    <property type="molecule type" value="Genomic_DNA"/>
</dbReference>
<evidence type="ECO:0000313" key="7">
    <source>
        <dbReference type="EMBL" id="GIJ91272.1"/>
    </source>
</evidence>
<protein>
    <recommendedName>
        <fullName evidence="9">NACHT domain-containing protein</fullName>
    </recommendedName>
</protein>
<keyword evidence="2" id="KW-0040">ANK repeat</keyword>
<organism evidence="7 8">
    <name type="scientific">Aspergillus pseudoviridinutans</name>
    <dbReference type="NCBI Taxonomy" id="1517512"/>
    <lineage>
        <taxon>Eukaryota</taxon>
        <taxon>Fungi</taxon>
        <taxon>Dikarya</taxon>
        <taxon>Ascomycota</taxon>
        <taxon>Pezizomycotina</taxon>
        <taxon>Eurotiomycetes</taxon>
        <taxon>Eurotiomycetidae</taxon>
        <taxon>Eurotiales</taxon>
        <taxon>Aspergillaceae</taxon>
        <taxon>Aspergillus</taxon>
        <taxon>Aspergillus subgen. Fumigati</taxon>
    </lineage>
</organism>
<feature type="compositionally biased region" description="Basic and acidic residues" evidence="4">
    <location>
        <begin position="36"/>
        <end position="46"/>
    </location>
</feature>